<organism evidence="1 2">
    <name type="scientific">Botrytis elliptica</name>
    <dbReference type="NCBI Taxonomy" id="278938"/>
    <lineage>
        <taxon>Eukaryota</taxon>
        <taxon>Fungi</taxon>
        <taxon>Dikarya</taxon>
        <taxon>Ascomycota</taxon>
        <taxon>Pezizomycotina</taxon>
        <taxon>Leotiomycetes</taxon>
        <taxon>Helotiales</taxon>
        <taxon>Sclerotiniaceae</taxon>
        <taxon>Botrytis</taxon>
    </lineage>
</organism>
<keyword evidence="2" id="KW-1185">Reference proteome</keyword>
<dbReference type="OrthoDB" id="411064at2759"/>
<protein>
    <submittedName>
        <fullName evidence="1">Uncharacterized protein</fullName>
    </submittedName>
</protein>
<sequence length="64" mass="7282">MVRDWTYLIRVIAEEDGRIHLGQIDTTKFRDVGHCIFEEERVGAHAIFASISDGAVTRQSLHVD</sequence>
<reference evidence="1 2" key="1">
    <citation type="submission" date="2017-12" db="EMBL/GenBank/DDBJ databases">
        <title>Comparative genomics of Botrytis spp.</title>
        <authorList>
            <person name="Valero-Jimenez C.A."/>
            <person name="Tapia P."/>
            <person name="Veloso J."/>
            <person name="Silva-Moreno E."/>
            <person name="Staats M."/>
            <person name="Valdes J.H."/>
            <person name="Van Kan J.A.L."/>
        </authorList>
    </citation>
    <scope>NUCLEOTIDE SEQUENCE [LARGE SCALE GENOMIC DNA]</scope>
    <source>
        <strain evidence="1 2">Be9601</strain>
    </source>
</reference>
<name>A0A4Z1J7C3_9HELO</name>
<accession>A0A4Z1J7C3</accession>
<dbReference type="AlphaFoldDB" id="A0A4Z1J7C3"/>
<comment type="caution">
    <text evidence="1">The sequence shown here is derived from an EMBL/GenBank/DDBJ whole genome shotgun (WGS) entry which is preliminary data.</text>
</comment>
<dbReference type="Proteomes" id="UP000297229">
    <property type="component" value="Unassembled WGS sequence"/>
</dbReference>
<evidence type="ECO:0000313" key="2">
    <source>
        <dbReference type="Proteomes" id="UP000297229"/>
    </source>
</evidence>
<dbReference type="STRING" id="278938.A0A4Z1J7C3"/>
<proteinExistence type="predicted"/>
<dbReference type="EMBL" id="PQXM01001020">
    <property type="protein sequence ID" value="TGO65003.1"/>
    <property type="molecule type" value="Genomic_DNA"/>
</dbReference>
<evidence type="ECO:0000313" key="1">
    <source>
        <dbReference type="EMBL" id="TGO65003.1"/>
    </source>
</evidence>
<gene>
    <name evidence="1" type="ORF">BELL_1022g00010</name>
</gene>